<evidence type="ECO:0000256" key="6">
    <source>
        <dbReference type="HAMAP-Rule" id="MF_00194"/>
    </source>
</evidence>
<evidence type="ECO:0000256" key="2">
    <source>
        <dbReference type="ARBA" id="ARBA00008657"/>
    </source>
</evidence>
<dbReference type="NCBIfam" id="NF001464">
    <property type="entry name" value="PRK00321.1-5"/>
    <property type="match status" value="1"/>
</dbReference>
<dbReference type="EMBL" id="RAQO01000007">
    <property type="protein sequence ID" value="RKF17463.1"/>
    <property type="molecule type" value="Genomic_DNA"/>
</dbReference>
<dbReference type="GO" id="GO:0006310">
    <property type="term" value="P:DNA recombination"/>
    <property type="evidence" value="ECO:0007669"/>
    <property type="project" value="UniProtKB-UniRule"/>
</dbReference>
<keyword evidence="5 6" id="KW-0233">DNA recombination</keyword>
<dbReference type="NCBIfam" id="NF001462">
    <property type="entry name" value="PRK00321.1-3"/>
    <property type="match status" value="1"/>
</dbReference>
<dbReference type="GO" id="GO:0000018">
    <property type="term" value="P:regulation of DNA recombination"/>
    <property type="evidence" value="ECO:0007669"/>
    <property type="project" value="TreeGrafter"/>
</dbReference>
<dbReference type="RefSeq" id="WP_120355488.1">
    <property type="nucleotide sequence ID" value="NZ_RAQO01000007.1"/>
</dbReference>
<dbReference type="PANTHER" id="PTHR38103">
    <property type="entry name" value="RECOMBINATION-ASSOCIATED PROTEIN RDGC"/>
    <property type="match status" value="1"/>
</dbReference>
<evidence type="ECO:0000256" key="4">
    <source>
        <dbReference type="ARBA" id="ARBA00022490"/>
    </source>
</evidence>
<keyword evidence="8" id="KW-1185">Reference proteome</keyword>
<evidence type="ECO:0000313" key="7">
    <source>
        <dbReference type="EMBL" id="RKF17463.1"/>
    </source>
</evidence>
<proteinExistence type="inferred from homology"/>
<comment type="function">
    <text evidence="6">May be involved in recombination.</text>
</comment>
<dbReference type="GO" id="GO:0043590">
    <property type="term" value="C:bacterial nucleoid"/>
    <property type="evidence" value="ECO:0007669"/>
    <property type="project" value="TreeGrafter"/>
</dbReference>
<dbReference type="PANTHER" id="PTHR38103:SF1">
    <property type="entry name" value="RECOMBINATION-ASSOCIATED PROTEIN RDGC"/>
    <property type="match status" value="1"/>
</dbReference>
<dbReference type="AlphaFoldDB" id="A0A420E9V7"/>
<comment type="subcellular location">
    <subcellularLocation>
        <location evidence="1 6">Cytoplasm</location>
        <location evidence="1 6">Nucleoid</location>
    </subcellularLocation>
</comment>
<evidence type="ECO:0000256" key="1">
    <source>
        <dbReference type="ARBA" id="ARBA00004453"/>
    </source>
</evidence>
<reference evidence="7 8" key="1">
    <citation type="submission" date="2018-09" db="EMBL/GenBank/DDBJ databases">
        <authorList>
            <person name="Wang Z."/>
        </authorList>
    </citation>
    <scope>NUCLEOTIDE SEQUENCE [LARGE SCALE GENOMIC DNA]</scope>
    <source>
        <strain evidence="7 8">ALS 81</strain>
    </source>
</reference>
<organism evidence="7 8">
    <name type="scientific">Alginatibacterium sediminis</name>
    <dbReference type="NCBI Taxonomy" id="2164068"/>
    <lineage>
        <taxon>Bacteria</taxon>
        <taxon>Pseudomonadati</taxon>
        <taxon>Pseudomonadota</taxon>
        <taxon>Gammaproteobacteria</taxon>
        <taxon>Alteromonadales</taxon>
        <taxon>Alteromonadaceae</taxon>
        <taxon>Alginatibacterium</taxon>
    </lineage>
</organism>
<accession>A0A420E9V7</accession>
<keyword evidence="4 6" id="KW-0963">Cytoplasm</keyword>
<name>A0A420E9V7_9ALTE</name>
<protein>
    <recommendedName>
        <fullName evidence="3 6">Recombination-associated protein RdgC</fullName>
    </recommendedName>
</protein>
<evidence type="ECO:0000256" key="3">
    <source>
        <dbReference type="ARBA" id="ARBA00022296"/>
    </source>
</evidence>
<dbReference type="GO" id="GO:0005737">
    <property type="term" value="C:cytoplasm"/>
    <property type="evidence" value="ECO:0007669"/>
    <property type="project" value="UniProtKB-UniRule"/>
</dbReference>
<sequence length="302" mass="33825">MWFKNLMLFRFVKDISFDQEQLDEQLEGLAFSPCGSQDLSKFGWVTPLGKNGNSFLHSVGSEILLCAKKEEKMLPAAVIKDQLQEKIDMLEEQQQRPLKKAEKDALKEEIVHTLLPRAFSRSSQTFAWVSPEHGFIAVDAGSAKKAEEIVSLLRKTIGSLPVAPFKLKEPADVTMTEWLNEQKVPAGFELGEEAELRSALEGGGIIRCKEQDLFSDEIKAHLDADKFVTKLELIWAESLRFVVAEDLSIKGLKFMDTITEQNDDINEDPAARFDADFALMSGELARFVPELFEALGGEDQAV</sequence>
<evidence type="ECO:0000256" key="5">
    <source>
        <dbReference type="ARBA" id="ARBA00023172"/>
    </source>
</evidence>
<comment type="caution">
    <text evidence="7">The sequence shown here is derived from an EMBL/GenBank/DDBJ whole genome shotgun (WGS) entry which is preliminary data.</text>
</comment>
<dbReference type="OrthoDB" id="5290530at2"/>
<gene>
    <name evidence="6 7" type="primary">rdgC</name>
    <name evidence="7" type="ORF">DBZ36_13525</name>
</gene>
<dbReference type="Proteomes" id="UP000286482">
    <property type="component" value="Unassembled WGS sequence"/>
</dbReference>
<evidence type="ECO:0000313" key="8">
    <source>
        <dbReference type="Proteomes" id="UP000286482"/>
    </source>
</evidence>
<dbReference type="InterPro" id="IPR007476">
    <property type="entry name" value="RdgC"/>
</dbReference>
<dbReference type="Pfam" id="PF04381">
    <property type="entry name" value="RdgC"/>
    <property type="match status" value="1"/>
</dbReference>
<dbReference type="GO" id="GO:0003690">
    <property type="term" value="F:double-stranded DNA binding"/>
    <property type="evidence" value="ECO:0007669"/>
    <property type="project" value="TreeGrafter"/>
</dbReference>
<dbReference type="HAMAP" id="MF_00194">
    <property type="entry name" value="RdgC"/>
    <property type="match status" value="1"/>
</dbReference>
<comment type="similarity">
    <text evidence="2 6">Belongs to the RdgC family.</text>
</comment>